<dbReference type="PANTHER" id="PTHR11475">
    <property type="entry name" value="OXIDASE/PEROXIDASE"/>
    <property type="match status" value="1"/>
</dbReference>
<gene>
    <name evidence="5" type="ORF">E8M01_27290</name>
</gene>
<evidence type="ECO:0000313" key="5">
    <source>
        <dbReference type="EMBL" id="QCI67606.1"/>
    </source>
</evidence>
<evidence type="ECO:0000256" key="3">
    <source>
        <dbReference type="ARBA" id="ARBA00023180"/>
    </source>
</evidence>
<dbReference type="Pfam" id="PF03098">
    <property type="entry name" value="An_peroxidase"/>
    <property type="match status" value="1"/>
</dbReference>
<dbReference type="EMBL" id="CP039690">
    <property type="protein sequence ID" value="QCI67606.1"/>
    <property type="molecule type" value="Genomic_DNA"/>
</dbReference>
<dbReference type="PANTHER" id="PTHR11475:SF4">
    <property type="entry name" value="CHORION PEROXIDASE"/>
    <property type="match status" value="1"/>
</dbReference>
<dbReference type="GO" id="GO:0020037">
    <property type="term" value="F:heme binding"/>
    <property type="evidence" value="ECO:0007669"/>
    <property type="project" value="InterPro"/>
</dbReference>
<organism evidence="5 6">
    <name type="scientific">Phreatobacter stygius</name>
    <dbReference type="NCBI Taxonomy" id="1940610"/>
    <lineage>
        <taxon>Bacteria</taxon>
        <taxon>Pseudomonadati</taxon>
        <taxon>Pseudomonadota</taxon>
        <taxon>Alphaproteobacteria</taxon>
        <taxon>Hyphomicrobiales</taxon>
        <taxon>Phreatobacteraceae</taxon>
        <taxon>Phreatobacter</taxon>
    </lineage>
</organism>
<evidence type="ECO:0000256" key="1">
    <source>
        <dbReference type="ARBA" id="ARBA00004613"/>
    </source>
</evidence>
<evidence type="ECO:0000313" key="6">
    <source>
        <dbReference type="Proteomes" id="UP000298781"/>
    </source>
</evidence>
<keyword evidence="2" id="KW-0964">Secreted</keyword>
<evidence type="ECO:0000256" key="4">
    <source>
        <dbReference type="SAM" id="MobiDB-lite"/>
    </source>
</evidence>
<dbReference type="InterPro" id="IPR010255">
    <property type="entry name" value="Haem_peroxidase_sf"/>
</dbReference>
<comment type="subcellular location">
    <subcellularLocation>
        <location evidence="1">Secreted</location>
    </subcellularLocation>
</comment>
<proteinExistence type="predicted"/>
<reference evidence="5 6" key="1">
    <citation type="submission" date="2019-04" db="EMBL/GenBank/DDBJ databases">
        <title>Phreatobacter aquaticus sp. nov.</title>
        <authorList>
            <person name="Choi A."/>
        </authorList>
    </citation>
    <scope>NUCLEOTIDE SEQUENCE [LARGE SCALE GENOMIC DNA]</scope>
    <source>
        <strain evidence="5 6">KCTC 52518</strain>
    </source>
</reference>
<dbReference type="OrthoDB" id="105077at2"/>
<feature type="region of interest" description="Disordered" evidence="4">
    <location>
        <begin position="1"/>
        <end position="35"/>
    </location>
</feature>
<dbReference type="GO" id="GO:0005576">
    <property type="term" value="C:extracellular region"/>
    <property type="evidence" value="ECO:0007669"/>
    <property type="project" value="UniProtKB-SubCell"/>
</dbReference>
<dbReference type="SUPFAM" id="SSF48113">
    <property type="entry name" value="Heme-dependent peroxidases"/>
    <property type="match status" value="1"/>
</dbReference>
<dbReference type="Proteomes" id="UP000298781">
    <property type="component" value="Chromosome"/>
</dbReference>
<accession>A0A4D7BE63</accession>
<dbReference type="GO" id="GO:0004601">
    <property type="term" value="F:peroxidase activity"/>
    <property type="evidence" value="ECO:0007669"/>
    <property type="project" value="InterPro"/>
</dbReference>
<evidence type="ECO:0000256" key="2">
    <source>
        <dbReference type="ARBA" id="ARBA00022525"/>
    </source>
</evidence>
<dbReference type="InterPro" id="IPR019791">
    <property type="entry name" value="Haem_peroxidase_animal"/>
</dbReference>
<name>A0A4D7BE63_9HYPH</name>
<sequence length="642" mass="70061">MAGHGGYRGGRSAPKLRLDLDTGGNTANQFPGSGVSVRAPFRAAHDAEDATLAPVDDLCPPVPRLGGVAGFRHFLASTRRAPFVPRNTDLTMIDGELPQQSHDSEQRFRQRMAHLARRLNSEADWTRPLAAGLKMWENPGIPAGYTYFLQLIAHDLIESGVPVSESGDPLTTNGNLRRAPLVLETLYGGGPMQSPLAYRAEPDRSPRRYLRLGPMMMRGDGVAPYRDIARVSAFPDFAGAPMFKPEGAGSGCPFGRTEALIADPRNDENANLSQLLVAFSLLHNCIVARLEKTDLKDHADSADEADFDRFLCARTIVSLIYRHVIRNDVLPRILHPEVLRAYQGPNPTFIDKDMAAGDLRPTLEFAHAAFRFGHSMVRDAYSFSHGRVAENTEGFELAHIMRQSSGGNAPHLPADDRWIASWSRFFEFKDLARPDFSRRIGPCSATALADAVAFGKPHPKGEHGVDYRDLISAGLVRLWRLDPLIERLGGATPGLMARSELLSDRRLRHDAVRTWLSRNNSDPDSPDIGALAADPPLPFFIRFEAAWGGRGGGGEGRHLGLLGSIIVAETIYGALVHATLPAEDSAKRLSEMIKDTICAQLGPKALAVLPELTGETEIDTMPKLLATIPKLYGGRLPGPAFL</sequence>
<dbReference type="KEGG" id="pstg:E8M01_27290"/>
<dbReference type="AlphaFoldDB" id="A0A4D7BE63"/>
<dbReference type="GO" id="GO:0006979">
    <property type="term" value="P:response to oxidative stress"/>
    <property type="evidence" value="ECO:0007669"/>
    <property type="project" value="InterPro"/>
</dbReference>
<protein>
    <recommendedName>
        <fullName evidence="7">Heme peroxidase</fullName>
    </recommendedName>
</protein>
<dbReference type="InterPro" id="IPR037120">
    <property type="entry name" value="Haem_peroxidase_sf_animal"/>
</dbReference>
<evidence type="ECO:0008006" key="7">
    <source>
        <dbReference type="Google" id="ProtNLM"/>
    </source>
</evidence>
<keyword evidence="3" id="KW-0325">Glycoprotein</keyword>
<keyword evidence="6" id="KW-1185">Reference proteome</keyword>
<dbReference type="Gene3D" id="1.10.640.10">
    <property type="entry name" value="Haem peroxidase domain superfamily, animal type"/>
    <property type="match status" value="1"/>
</dbReference>